<evidence type="ECO:0000259" key="1">
    <source>
        <dbReference type="PROSITE" id="PS50206"/>
    </source>
</evidence>
<name>A0A3N1UXV9_9BACT</name>
<dbReference type="InterPro" id="IPR036873">
    <property type="entry name" value="Rhodanese-like_dom_sf"/>
</dbReference>
<dbReference type="InterPro" id="IPR001763">
    <property type="entry name" value="Rhodanese-like_dom"/>
</dbReference>
<keyword evidence="3" id="KW-1185">Reference proteome</keyword>
<dbReference type="OrthoDB" id="9800872at2"/>
<dbReference type="PROSITE" id="PS50206">
    <property type="entry name" value="RHODANESE_3"/>
    <property type="match status" value="1"/>
</dbReference>
<proteinExistence type="predicted"/>
<dbReference type="Pfam" id="PF00581">
    <property type="entry name" value="Rhodanese"/>
    <property type="match status" value="1"/>
</dbReference>
<dbReference type="RefSeq" id="WP_123290259.1">
    <property type="nucleotide sequence ID" value="NZ_RJVA01000012.1"/>
</dbReference>
<dbReference type="GO" id="GO:0016740">
    <property type="term" value="F:transferase activity"/>
    <property type="evidence" value="ECO:0007669"/>
    <property type="project" value="UniProtKB-KW"/>
</dbReference>
<dbReference type="Gene3D" id="3.40.250.10">
    <property type="entry name" value="Rhodanese-like domain"/>
    <property type="match status" value="1"/>
</dbReference>
<evidence type="ECO:0000313" key="2">
    <source>
        <dbReference type="EMBL" id="ROQ92096.1"/>
    </source>
</evidence>
<accession>A0A3N1UXV9</accession>
<organism evidence="2 3">
    <name type="scientific">Desulfosoma caldarium</name>
    <dbReference type="NCBI Taxonomy" id="610254"/>
    <lineage>
        <taxon>Bacteria</taxon>
        <taxon>Pseudomonadati</taxon>
        <taxon>Thermodesulfobacteriota</taxon>
        <taxon>Syntrophobacteria</taxon>
        <taxon>Syntrophobacterales</taxon>
        <taxon>Syntrophobacteraceae</taxon>
        <taxon>Desulfosoma</taxon>
    </lineage>
</organism>
<keyword evidence="2" id="KW-0808">Transferase</keyword>
<dbReference type="SUPFAM" id="SSF52821">
    <property type="entry name" value="Rhodanese/Cell cycle control phosphatase"/>
    <property type="match status" value="1"/>
</dbReference>
<protein>
    <submittedName>
        <fullName evidence="2">Rhodanese-related sulfurtransferase</fullName>
    </submittedName>
</protein>
<gene>
    <name evidence="2" type="ORF">EDC27_1772</name>
</gene>
<evidence type="ECO:0000313" key="3">
    <source>
        <dbReference type="Proteomes" id="UP000276223"/>
    </source>
</evidence>
<comment type="caution">
    <text evidence="2">The sequence shown here is derived from an EMBL/GenBank/DDBJ whole genome shotgun (WGS) entry which is preliminary data.</text>
</comment>
<sequence>MKKKLFILSIVFLAGVVGIGLAHASGQYNYISAEDLNARLAAGSPMIIVDICPAEQYAKGHIKGAIETNAYPVKTEAEKARLAELLPKIQSSTEDIIIVCPRGGGGAKKTVDFYKSKGVEESRLLILEKGMDAWPYETEKK</sequence>
<dbReference type="Proteomes" id="UP000276223">
    <property type="component" value="Unassembled WGS sequence"/>
</dbReference>
<reference evidence="2 3" key="1">
    <citation type="submission" date="2018-11" db="EMBL/GenBank/DDBJ databases">
        <title>Genomic Encyclopedia of Type Strains, Phase IV (KMG-IV): sequencing the most valuable type-strain genomes for metagenomic binning, comparative biology and taxonomic classification.</title>
        <authorList>
            <person name="Goeker M."/>
        </authorList>
    </citation>
    <scope>NUCLEOTIDE SEQUENCE [LARGE SCALE GENOMIC DNA]</scope>
    <source>
        <strain evidence="2 3">DSM 22027</strain>
    </source>
</reference>
<dbReference type="CDD" id="cd00158">
    <property type="entry name" value="RHOD"/>
    <property type="match status" value="1"/>
</dbReference>
<feature type="domain" description="Rhodanese" evidence="1">
    <location>
        <begin position="42"/>
        <end position="140"/>
    </location>
</feature>
<dbReference type="AlphaFoldDB" id="A0A3N1UXV9"/>
<dbReference type="EMBL" id="RJVA01000012">
    <property type="protein sequence ID" value="ROQ92096.1"/>
    <property type="molecule type" value="Genomic_DNA"/>
</dbReference>